<evidence type="ECO:0000313" key="2">
    <source>
        <dbReference type="EMBL" id="RCW93413.1"/>
    </source>
</evidence>
<protein>
    <submittedName>
        <fullName evidence="2">DinB family protein</fullName>
    </submittedName>
</protein>
<organism evidence="2 3">
    <name type="scientific">Winogradskyella arenosi</name>
    <dbReference type="NCBI Taxonomy" id="533325"/>
    <lineage>
        <taxon>Bacteria</taxon>
        <taxon>Pseudomonadati</taxon>
        <taxon>Bacteroidota</taxon>
        <taxon>Flavobacteriia</taxon>
        <taxon>Flavobacteriales</taxon>
        <taxon>Flavobacteriaceae</taxon>
        <taxon>Winogradskyella</taxon>
    </lineage>
</organism>
<feature type="domain" description="DinB-like" evidence="1">
    <location>
        <begin position="10"/>
        <end position="144"/>
    </location>
</feature>
<dbReference type="Pfam" id="PF12867">
    <property type="entry name" value="DinB_2"/>
    <property type="match status" value="1"/>
</dbReference>
<dbReference type="Gene3D" id="1.20.120.450">
    <property type="entry name" value="dinb family like domain"/>
    <property type="match status" value="1"/>
</dbReference>
<reference evidence="2 3" key="1">
    <citation type="submission" date="2018-07" db="EMBL/GenBank/DDBJ databases">
        <title>Genomic Encyclopedia of Type Strains, Phase III (KMG-III): the genomes of soil and plant-associated and newly described type strains.</title>
        <authorList>
            <person name="Whitman W."/>
        </authorList>
    </citation>
    <scope>NUCLEOTIDE SEQUENCE [LARGE SCALE GENOMIC DNA]</scope>
    <source>
        <strain evidence="2 3">CECT 7958</strain>
    </source>
</reference>
<dbReference type="RefSeq" id="WP_114307942.1">
    <property type="nucleotide sequence ID" value="NZ_QPJO01000001.1"/>
</dbReference>
<keyword evidence="3" id="KW-1185">Reference proteome</keyword>
<dbReference type="OrthoDB" id="4295522at2"/>
<name>A0A368ZNA4_9FLAO</name>
<accession>A0A368ZNA4</accession>
<dbReference type="AlphaFoldDB" id="A0A368ZNA4"/>
<proteinExistence type="predicted"/>
<sequence>MDWTFGVTLKNRALLQQYIREHSLEDLNKIPKGFKNNIIWNIAHSIVTQQRLVYHFSGVPMLVSQAMVTQFKNGTQPERALSQSEVDHIDALLISSVETTQKDYHQGHFKTYETYTVRMKTTLHSVEEAISFNNYHEGLHLGAILALRKLL</sequence>
<dbReference type="InterPro" id="IPR034660">
    <property type="entry name" value="DinB/YfiT-like"/>
</dbReference>
<dbReference type="Proteomes" id="UP000253436">
    <property type="component" value="Unassembled WGS sequence"/>
</dbReference>
<evidence type="ECO:0000313" key="3">
    <source>
        <dbReference type="Proteomes" id="UP000253436"/>
    </source>
</evidence>
<dbReference type="InterPro" id="IPR024775">
    <property type="entry name" value="DinB-like"/>
</dbReference>
<evidence type="ECO:0000259" key="1">
    <source>
        <dbReference type="Pfam" id="PF12867"/>
    </source>
</evidence>
<gene>
    <name evidence="2" type="ORF">DFQ08_101207</name>
</gene>
<dbReference type="EMBL" id="QPJO01000001">
    <property type="protein sequence ID" value="RCW93413.1"/>
    <property type="molecule type" value="Genomic_DNA"/>
</dbReference>
<dbReference type="SUPFAM" id="SSF109854">
    <property type="entry name" value="DinB/YfiT-like putative metalloenzymes"/>
    <property type="match status" value="1"/>
</dbReference>
<comment type="caution">
    <text evidence="2">The sequence shown here is derived from an EMBL/GenBank/DDBJ whole genome shotgun (WGS) entry which is preliminary data.</text>
</comment>